<dbReference type="EMBL" id="DVMS01000038">
    <property type="protein sequence ID" value="HIU38329.1"/>
    <property type="molecule type" value="Genomic_DNA"/>
</dbReference>
<accession>A0A9D1ILR6</accession>
<evidence type="ECO:0000313" key="2">
    <source>
        <dbReference type="Proteomes" id="UP000824076"/>
    </source>
</evidence>
<dbReference type="InterPro" id="IPR032710">
    <property type="entry name" value="NTF2-like_dom_sf"/>
</dbReference>
<organism evidence="1 2">
    <name type="scientific">Candidatus Limisoma intestinavium</name>
    <dbReference type="NCBI Taxonomy" id="2840856"/>
    <lineage>
        <taxon>Bacteria</taxon>
        <taxon>Pseudomonadati</taxon>
        <taxon>Bacteroidota</taxon>
        <taxon>Bacteroidia</taxon>
        <taxon>Bacteroidales</taxon>
        <taxon>Candidatus Limisoma</taxon>
    </lineage>
</organism>
<comment type="caution">
    <text evidence="1">The sequence shown here is derived from an EMBL/GenBank/DDBJ whole genome shotgun (WGS) entry which is preliminary data.</text>
</comment>
<reference evidence="1" key="2">
    <citation type="journal article" date="2021" name="PeerJ">
        <title>Extensive microbial diversity within the chicken gut microbiome revealed by metagenomics and culture.</title>
        <authorList>
            <person name="Gilroy R."/>
            <person name="Ravi A."/>
            <person name="Getino M."/>
            <person name="Pursley I."/>
            <person name="Horton D.L."/>
            <person name="Alikhan N.F."/>
            <person name="Baker D."/>
            <person name="Gharbi K."/>
            <person name="Hall N."/>
            <person name="Watson M."/>
            <person name="Adriaenssens E.M."/>
            <person name="Foster-Nyarko E."/>
            <person name="Jarju S."/>
            <person name="Secka A."/>
            <person name="Antonio M."/>
            <person name="Oren A."/>
            <person name="Chaudhuri R.R."/>
            <person name="La Ragione R."/>
            <person name="Hildebrand F."/>
            <person name="Pallen M.J."/>
        </authorList>
    </citation>
    <scope>NUCLEOTIDE SEQUENCE</scope>
    <source>
        <strain evidence="1">17073</strain>
    </source>
</reference>
<proteinExistence type="predicted"/>
<evidence type="ECO:0000313" key="1">
    <source>
        <dbReference type="EMBL" id="HIU38329.1"/>
    </source>
</evidence>
<reference evidence="1" key="1">
    <citation type="submission" date="2020-10" db="EMBL/GenBank/DDBJ databases">
        <authorList>
            <person name="Gilroy R."/>
        </authorList>
    </citation>
    <scope>NUCLEOTIDE SEQUENCE</scope>
    <source>
        <strain evidence="1">17073</strain>
    </source>
</reference>
<dbReference type="SUPFAM" id="SSF54427">
    <property type="entry name" value="NTF2-like"/>
    <property type="match status" value="1"/>
</dbReference>
<dbReference type="AlphaFoldDB" id="A0A9D1ILR6"/>
<protein>
    <submittedName>
        <fullName evidence="1">Uncharacterized protein</fullName>
    </submittedName>
</protein>
<gene>
    <name evidence="1" type="ORF">IAD18_01530</name>
</gene>
<name>A0A9D1ILR6_9BACT</name>
<sequence length="98" mass="11343">MANGDVSALKRLLTSECYNENFPYNDAYVRELLLGVPKSKRERLIDHVNRSEITAIPNRTGDVVTVIFTNTVTGKDFTVRLIDEYGNGNWKIYEFEYY</sequence>
<dbReference type="Proteomes" id="UP000824076">
    <property type="component" value="Unassembled WGS sequence"/>
</dbReference>